<dbReference type="EMBL" id="WNYA01001312">
    <property type="protein sequence ID" value="KAG8545988.1"/>
    <property type="molecule type" value="Genomic_DNA"/>
</dbReference>
<protein>
    <submittedName>
        <fullName evidence="2">Uncharacterized protein</fullName>
    </submittedName>
</protein>
<reference evidence="2" key="1">
    <citation type="thesis" date="2020" institute="ProQuest LLC" country="789 East Eisenhower Parkway, Ann Arbor, MI, USA">
        <title>Comparative Genomics and Chromosome Evolution.</title>
        <authorList>
            <person name="Mudd A.B."/>
        </authorList>
    </citation>
    <scope>NUCLEOTIDE SEQUENCE</scope>
    <source>
        <strain evidence="2">237g6f4</strain>
        <tissue evidence="2">Blood</tissue>
    </source>
</reference>
<dbReference type="AlphaFoldDB" id="A0AAV6ZCD1"/>
<evidence type="ECO:0000313" key="2">
    <source>
        <dbReference type="EMBL" id="KAG8545988.1"/>
    </source>
</evidence>
<gene>
    <name evidence="2" type="ORF">GDO81_019981</name>
</gene>
<evidence type="ECO:0000313" key="3">
    <source>
        <dbReference type="Proteomes" id="UP000824782"/>
    </source>
</evidence>
<comment type="caution">
    <text evidence="2">The sequence shown here is derived from an EMBL/GenBank/DDBJ whole genome shotgun (WGS) entry which is preliminary data.</text>
</comment>
<organism evidence="2 3">
    <name type="scientific">Engystomops pustulosus</name>
    <name type="common">Tungara frog</name>
    <name type="synonym">Physalaemus pustulosus</name>
    <dbReference type="NCBI Taxonomy" id="76066"/>
    <lineage>
        <taxon>Eukaryota</taxon>
        <taxon>Metazoa</taxon>
        <taxon>Chordata</taxon>
        <taxon>Craniata</taxon>
        <taxon>Vertebrata</taxon>
        <taxon>Euteleostomi</taxon>
        <taxon>Amphibia</taxon>
        <taxon>Batrachia</taxon>
        <taxon>Anura</taxon>
        <taxon>Neobatrachia</taxon>
        <taxon>Hyloidea</taxon>
        <taxon>Leptodactylidae</taxon>
        <taxon>Leiuperinae</taxon>
        <taxon>Engystomops</taxon>
    </lineage>
</organism>
<proteinExistence type="predicted"/>
<sequence length="132" mass="14716">MSDTPASHGVSSVSSTIKWGPFTKLFLLMMNRRSPIISDPIVDTSSGDPKQPPEVSNHSTTRSKCSLTSQVIRTVLGENIWEYVMMSCRTTFILLIKCCWDVSLPADESEDLCLPKSFAADYLGERLSCYQM</sequence>
<accession>A0AAV6ZCD1</accession>
<evidence type="ECO:0000256" key="1">
    <source>
        <dbReference type="SAM" id="MobiDB-lite"/>
    </source>
</evidence>
<name>A0AAV6ZCD1_ENGPU</name>
<feature type="region of interest" description="Disordered" evidence="1">
    <location>
        <begin position="39"/>
        <end position="63"/>
    </location>
</feature>
<dbReference type="Proteomes" id="UP000824782">
    <property type="component" value="Unassembled WGS sequence"/>
</dbReference>
<feature type="compositionally biased region" description="Polar residues" evidence="1">
    <location>
        <begin position="43"/>
        <end position="63"/>
    </location>
</feature>
<keyword evidence="3" id="KW-1185">Reference proteome</keyword>